<organism evidence="1 2">
    <name type="scientific">Papaver somniferum</name>
    <name type="common">Opium poppy</name>
    <dbReference type="NCBI Taxonomy" id="3469"/>
    <lineage>
        <taxon>Eukaryota</taxon>
        <taxon>Viridiplantae</taxon>
        <taxon>Streptophyta</taxon>
        <taxon>Embryophyta</taxon>
        <taxon>Tracheophyta</taxon>
        <taxon>Spermatophyta</taxon>
        <taxon>Magnoliopsida</taxon>
        <taxon>Ranunculales</taxon>
        <taxon>Papaveraceae</taxon>
        <taxon>Papaveroideae</taxon>
        <taxon>Papaver</taxon>
    </lineage>
</organism>
<evidence type="ECO:0000313" key="2">
    <source>
        <dbReference type="Proteomes" id="UP000316621"/>
    </source>
</evidence>
<dbReference type="Proteomes" id="UP000316621">
    <property type="component" value="Chromosome 6"/>
</dbReference>
<protein>
    <submittedName>
        <fullName evidence="1">Uncharacterized protein</fullName>
    </submittedName>
</protein>
<proteinExistence type="predicted"/>
<dbReference type="EMBL" id="CM010720">
    <property type="protein sequence ID" value="RZC66685.1"/>
    <property type="molecule type" value="Genomic_DNA"/>
</dbReference>
<evidence type="ECO:0000313" key="1">
    <source>
        <dbReference type="EMBL" id="RZC66685.1"/>
    </source>
</evidence>
<sequence length="99" mass="10697">MGFMVAVDVVALQWGRNANYDLRQGRYVNGAGGQLGAYGSADYDVQCIAVAKIPEVRYCDECHFACYVYVEHNIITGYSGTSCQDDSVNAGAYVCTCCA</sequence>
<name>A0A4Y7K3Y1_PAPSO</name>
<dbReference type="AlphaFoldDB" id="A0A4Y7K3Y1"/>
<reference evidence="1 2" key="1">
    <citation type="journal article" date="2018" name="Science">
        <title>The opium poppy genome and morphinan production.</title>
        <authorList>
            <person name="Guo L."/>
            <person name="Winzer T."/>
            <person name="Yang X."/>
            <person name="Li Y."/>
            <person name="Ning Z."/>
            <person name="He Z."/>
            <person name="Teodor R."/>
            <person name="Lu Y."/>
            <person name="Bowser T.A."/>
            <person name="Graham I.A."/>
            <person name="Ye K."/>
        </authorList>
    </citation>
    <scope>NUCLEOTIDE SEQUENCE [LARGE SCALE GENOMIC DNA]</scope>
    <source>
        <strain evidence="2">cv. HN1</strain>
        <tissue evidence="1">Leaves</tissue>
    </source>
</reference>
<dbReference type="Gramene" id="RZC66685">
    <property type="protein sequence ID" value="RZC66685"/>
    <property type="gene ID" value="C5167_010373"/>
</dbReference>
<gene>
    <name evidence="1" type="ORF">C5167_010373</name>
</gene>
<accession>A0A4Y7K3Y1</accession>
<keyword evidence="2" id="KW-1185">Reference proteome</keyword>